<protein>
    <submittedName>
        <fullName evidence="1">Uncharacterized protein</fullName>
    </submittedName>
</protein>
<dbReference type="Proteomes" id="UP001163835">
    <property type="component" value="Unassembled WGS sequence"/>
</dbReference>
<accession>A0ACC1U6J9</accession>
<name>A0ACC1U6J9_9AGAR</name>
<keyword evidence="2" id="KW-1185">Reference proteome</keyword>
<gene>
    <name evidence="1" type="ORF">F5876DRAFT_74587</name>
</gene>
<evidence type="ECO:0000313" key="1">
    <source>
        <dbReference type="EMBL" id="KAJ3812709.1"/>
    </source>
</evidence>
<evidence type="ECO:0000313" key="2">
    <source>
        <dbReference type="Proteomes" id="UP001163835"/>
    </source>
</evidence>
<reference evidence="1" key="1">
    <citation type="submission" date="2022-09" db="EMBL/GenBank/DDBJ databases">
        <title>A Global Phylogenomic Analysis of the Shiitake Genus Lentinula.</title>
        <authorList>
            <consortium name="DOE Joint Genome Institute"/>
            <person name="Sierra-Patev S."/>
            <person name="Min B."/>
            <person name="Naranjo-Ortiz M."/>
            <person name="Looney B."/>
            <person name="Konkel Z."/>
            <person name="Slot J.C."/>
            <person name="Sakamoto Y."/>
            <person name="Steenwyk J.L."/>
            <person name="Rokas A."/>
            <person name="Carro J."/>
            <person name="Camarero S."/>
            <person name="Ferreira P."/>
            <person name="Molpeceres G."/>
            <person name="Ruiz-Duenas F.J."/>
            <person name="Serrano A."/>
            <person name="Henrissat B."/>
            <person name="Drula E."/>
            <person name="Hughes K.W."/>
            <person name="Mata J.L."/>
            <person name="Ishikawa N.K."/>
            <person name="Vargas-Isla R."/>
            <person name="Ushijima S."/>
            <person name="Smith C.A."/>
            <person name="Ahrendt S."/>
            <person name="Andreopoulos W."/>
            <person name="He G."/>
            <person name="Labutti K."/>
            <person name="Lipzen A."/>
            <person name="Ng V."/>
            <person name="Riley R."/>
            <person name="Sandor L."/>
            <person name="Barry K."/>
            <person name="Martinez A.T."/>
            <person name="Xiao Y."/>
            <person name="Gibbons J.G."/>
            <person name="Terashima K."/>
            <person name="Grigoriev I.V."/>
            <person name="Hibbett D.S."/>
        </authorList>
    </citation>
    <scope>NUCLEOTIDE SEQUENCE</scope>
    <source>
        <strain evidence="1">TMI1499</strain>
    </source>
</reference>
<dbReference type="EMBL" id="MU795015">
    <property type="protein sequence ID" value="KAJ3812709.1"/>
    <property type="molecule type" value="Genomic_DNA"/>
</dbReference>
<sequence>MLSPNPVVRLEPSSLYISTTQIFARYGAFHWIIYVTDANGKATTYQWSEQGGTPGLQAEGVDIQELHPVTTYSSTNNLTLAFFKITGFNPATPSDEIRQAALAAFPDRGYPSDMGSQGSAHSHGWGSLVRTDIPEIIEDIVKKRSLEVEENLESFTESVVVDI</sequence>
<proteinExistence type="predicted"/>
<comment type="caution">
    <text evidence="1">The sequence shown here is derived from an EMBL/GenBank/DDBJ whole genome shotgun (WGS) entry which is preliminary data.</text>
</comment>
<organism evidence="1 2">
    <name type="scientific">Lentinula aff. lateritia</name>
    <dbReference type="NCBI Taxonomy" id="2804960"/>
    <lineage>
        <taxon>Eukaryota</taxon>
        <taxon>Fungi</taxon>
        <taxon>Dikarya</taxon>
        <taxon>Basidiomycota</taxon>
        <taxon>Agaricomycotina</taxon>
        <taxon>Agaricomycetes</taxon>
        <taxon>Agaricomycetidae</taxon>
        <taxon>Agaricales</taxon>
        <taxon>Marasmiineae</taxon>
        <taxon>Omphalotaceae</taxon>
        <taxon>Lentinula</taxon>
    </lineage>
</organism>